<comment type="caution">
    <text evidence="1">The sequence shown here is derived from an EMBL/GenBank/DDBJ whole genome shotgun (WGS) entry which is preliminary data.</text>
</comment>
<proteinExistence type="predicted"/>
<keyword evidence="2" id="KW-1185">Reference proteome</keyword>
<dbReference type="EMBL" id="LKEJ01000178">
    <property type="protein sequence ID" value="KTB55926.1"/>
    <property type="molecule type" value="Genomic_DNA"/>
</dbReference>
<evidence type="ECO:0000313" key="1">
    <source>
        <dbReference type="EMBL" id="KTB55926.1"/>
    </source>
</evidence>
<sequence>MAAGPAMGGEARAWLDEGRAEVSSIYNCLRMGTHAKCSPAVFIRERNAGSSVGVAAMRELESAITRFMALQNA</sequence>
<evidence type="ECO:0000313" key="2">
    <source>
        <dbReference type="Proteomes" id="UP000053048"/>
    </source>
</evidence>
<dbReference type="AlphaFoldDB" id="A0A0W0H549"/>
<protein>
    <submittedName>
        <fullName evidence="1">Uncharacterized protein</fullName>
    </submittedName>
</protein>
<name>A0A0W0H549_PSEVI</name>
<organism evidence="1 2">
    <name type="scientific">Pseudomonas viridiflava ICMP 13104</name>
    <dbReference type="NCBI Taxonomy" id="1198305"/>
    <lineage>
        <taxon>Bacteria</taxon>
        <taxon>Pseudomonadati</taxon>
        <taxon>Pseudomonadota</taxon>
        <taxon>Gammaproteobacteria</taxon>
        <taxon>Pseudomonadales</taxon>
        <taxon>Pseudomonadaceae</taxon>
        <taxon>Pseudomonas</taxon>
    </lineage>
</organism>
<dbReference type="Proteomes" id="UP000053048">
    <property type="component" value="Unassembled WGS sequence"/>
</dbReference>
<reference evidence="1 2" key="1">
    <citation type="submission" date="2015-09" db="EMBL/GenBank/DDBJ databases">
        <title>Genome sequence of ICMP 13104.</title>
        <authorList>
            <person name="Visnovsky S."/>
            <person name="Lu A."/>
            <person name="Panda P."/>
            <person name="Pitman A."/>
        </authorList>
    </citation>
    <scope>NUCLEOTIDE SEQUENCE [LARGE SCALE GENOMIC DNA]</scope>
    <source>
        <strain evidence="1 2">ICMP 13104</strain>
    </source>
</reference>
<accession>A0A0W0H549</accession>
<gene>
    <name evidence="1" type="ORF">AO067_14800</name>
</gene>